<feature type="transmembrane region" description="Helical" evidence="4">
    <location>
        <begin position="297"/>
        <end position="318"/>
    </location>
</feature>
<evidence type="ECO:0000313" key="6">
    <source>
        <dbReference type="EMBL" id="MEN3746584.1"/>
    </source>
</evidence>
<feature type="transmembrane region" description="Helical" evidence="4">
    <location>
        <begin position="237"/>
        <end position="259"/>
    </location>
</feature>
<dbReference type="SUPFAM" id="SSF103473">
    <property type="entry name" value="MFS general substrate transporter"/>
    <property type="match status" value="1"/>
</dbReference>
<feature type="transmembrane region" description="Helical" evidence="4">
    <location>
        <begin position="94"/>
        <end position="112"/>
    </location>
</feature>
<dbReference type="PROSITE" id="PS50850">
    <property type="entry name" value="MFS"/>
    <property type="match status" value="1"/>
</dbReference>
<feature type="transmembrane region" description="Helical" evidence="4">
    <location>
        <begin position="183"/>
        <end position="204"/>
    </location>
</feature>
<accession>A0ABV0B4V5</accession>
<dbReference type="InterPro" id="IPR011701">
    <property type="entry name" value="MFS"/>
</dbReference>
<feature type="transmembrane region" description="Helical" evidence="4">
    <location>
        <begin position="151"/>
        <end position="177"/>
    </location>
</feature>
<protein>
    <submittedName>
        <fullName evidence="6">MFS transporter</fullName>
    </submittedName>
</protein>
<evidence type="ECO:0000256" key="3">
    <source>
        <dbReference type="ARBA" id="ARBA00023136"/>
    </source>
</evidence>
<dbReference type="InterPro" id="IPR036259">
    <property type="entry name" value="MFS_trans_sf"/>
</dbReference>
<feature type="transmembrane region" description="Helical" evidence="4">
    <location>
        <begin position="271"/>
        <end position="290"/>
    </location>
</feature>
<proteinExistence type="predicted"/>
<organism evidence="6 7">
    <name type="scientific">Sphingomonas rustica</name>
    <dbReference type="NCBI Taxonomy" id="3103142"/>
    <lineage>
        <taxon>Bacteria</taxon>
        <taxon>Pseudomonadati</taxon>
        <taxon>Pseudomonadota</taxon>
        <taxon>Alphaproteobacteria</taxon>
        <taxon>Sphingomonadales</taxon>
        <taxon>Sphingomonadaceae</taxon>
        <taxon>Sphingomonas</taxon>
    </lineage>
</organism>
<keyword evidence="1 4" id="KW-0812">Transmembrane</keyword>
<name>A0ABV0B4V5_9SPHN</name>
<feature type="domain" description="Major facilitator superfamily (MFS) profile" evidence="5">
    <location>
        <begin position="28"/>
        <end position="420"/>
    </location>
</feature>
<keyword evidence="7" id="KW-1185">Reference proteome</keyword>
<evidence type="ECO:0000259" key="5">
    <source>
        <dbReference type="PROSITE" id="PS50850"/>
    </source>
</evidence>
<sequence>MTTPVASSASHMAAPASSEFRLGGRVLAAALLGTACGASPLPFNVLPLVMGPIHDEFGWSFAAISVGVTIFGTTASLLAPVIGGLADRIGVRAVGLWSLLAFGIVFASFYFVPGSLAGWYAFWLVLGIIGIGSTPVTWSRAISMWFARHRGLALGIMLLGTSLAAIIVPQIAARAILADGWRLAFPAVALLPLLVALPVTYFWFREPRPEEAPSDIKSADGSIAGLTLGEAIRGYRFWMLIGSIVLISIAYGGAHIHMAQIVGLHGFTPQTGASVLGVVALGILTGRVLVGILFDRVWAPGVAFASMLLPALACTLLMGTGTSLTLLMTGGFLLGFAAGAESDVIAFLTARYFGIRHYGRIYGMLYMPFGIGSGISPILYGAVRDRTGSYDAMLMAAIVMFAVGGAMLLTLGRYPTGEQRGHQNV</sequence>
<feature type="transmembrane region" description="Helical" evidence="4">
    <location>
        <begin position="61"/>
        <end position="82"/>
    </location>
</feature>
<dbReference type="Gene3D" id="1.20.1250.20">
    <property type="entry name" value="MFS general substrate transporter like domains"/>
    <property type="match status" value="1"/>
</dbReference>
<evidence type="ECO:0000256" key="1">
    <source>
        <dbReference type="ARBA" id="ARBA00022692"/>
    </source>
</evidence>
<feature type="transmembrane region" description="Helical" evidence="4">
    <location>
        <begin position="361"/>
        <end position="380"/>
    </location>
</feature>
<gene>
    <name evidence="6" type="ORF">TPR58_05350</name>
</gene>
<feature type="transmembrane region" description="Helical" evidence="4">
    <location>
        <begin position="324"/>
        <end position="349"/>
    </location>
</feature>
<keyword evidence="2 4" id="KW-1133">Transmembrane helix</keyword>
<dbReference type="CDD" id="cd17355">
    <property type="entry name" value="MFS_YcxA_like"/>
    <property type="match status" value="1"/>
</dbReference>
<feature type="transmembrane region" description="Helical" evidence="4">
    <location>
        <begin position="392"/>
        <end position="411"/>
    </location>
</feature>
<dbReference type="InterPro" id="IPR020846">
    <property type="entry name" value="MFS_dom"/>
</dbReference>
<comment type="caution">
    <text evidence="6">The sequence shown here is derived from an EMBL/GenBank/DDBJ whole genome shotgun (WGS) entry which is preliminary data.</text>
</comment>
<dbReference type="PANTHER" id="PTHR11360">
    <property type="entry name" value="MONOCARBOXYLATE TRANSPORTER"/>
    <property type="match status" value="1"/>
</dbReference>
<dbReference type="EMBL" id="JBDIZK010000002">
    <property type="protein sequence ID" value="MEN3746584.1"/>
    <property type="molecule type" value="Genomic_DNA"/>
</dbReference>
<reference evidence="6 7" key="1">
    <citation type="submission" date="2024-05" db="EMBL/GenBank/DDBJ databases">
        <title>Sphingomonas sp. HF-S3 16S ribosomal RNA gene Genome sequencing and assembly.</title>
        <authorList>
            <person name="Lee H."/>
        </authorList>
    </citation>
    <scope>NUCLEOTIDE SEQUENCE [LARGE SCALE GENOMIC DNA]</scope>
    <source>
        <strain evidence="6 7">HF-S3</strain>
    </source>
</reference>
<keyword evidence="3 4" id="KW-0472">Membrane</keyword>
<dbReference type="InterPro" id="IPR050327">
    <property type="entry name" value="Proton-linked_MCT"/>
</dbReference>
<dbReference type="Pfam" id="PF07690">
    <property type="entry name" value="MFS_1"/>
    <property type="match status" value="1"/>
</dbReference>
<dbReference type="PANTHER" id="PTHR11360:SF290">
    <property type="entry name" value="MONOCARBOXYLATE MFS PERMEASE"/>
    <property type="match status" value="1"/>
</dbReference>
<evidence type="ECO:0000256" key="4">
    <source>
        <dbReference type="SAM" id="Phobius"/>
    </source>
</evidence>
<feature type="transmembrane region" description="Helical" evidence="4">
    <location>
        <begin position="118"/>
        <end position="139"/>
    </location>
</feature>
<evidence type="ECO:0000313" key="7">
    <source>
        <dbReference type="Proteomes" id="UP001427805"/>
    </source>
</evidence>
<dbReference type="Proteomes" id="UP001427805">
    <property type="component" value="Unassembled WGS sequence"/>
</dbReference>
<evidence type="ECO:0000256" key="2">
    <source>
        <dbReference type="ARBA" id="ARBA00022989"/>
    </source>
</evidence>